<evidence type="ECO:0000256" key="8">
    <source>
        <dbReference type="ARBA" id="ARBA00022989"/>
    </source>
</evidence>
<feature type="coiled-coil region" evidence="11">
    <location>
        <begin position="222"/>
        <end position="256"/>
    </location>
</feature>
<accession>A0A074J7P2</accession>
<keyword evidence="5" id="KW-0997">Cell inner membrane</keyword>
<dbReference type="GO" id="GO:0015087">
    <property type="term" value="F:cobalt ion transmembrane transporter activity"/>
    <property type="evidence" value="ECO:0007669"/>
    <property type="project" value="TreeGrafter"/>
</dbReference>
<proteinExistence type="inferred from homology"/>
<dbReference type="Proteomes" id="UP000027432">
    <property type="component" value="Unassembled WGS sequence"/>
</dbReference>
<evidence type="ECO:0000256" key="11">
    <source>
        <dbReference type="SAM" id="Coils"/>
    </source>
</evidence>
<dbReference type="RefSeq" id="WP_038076298.1">
    <property type="nucleotide sequence ID" value="NZ_AUND01000013.1"/>
</dbReference>
<feature type="transmembrane region" description="Helical" evidence="12">
    <location>
        <begin position="263"/>
        <end position="286"/>
    </location>
</feature>
<evidence type="ECO:0000256" key="2">
    <source>
        <dbReference type="ARBA" id="ARBA00009765"/>
    </source>
</evidence>
<comment type="subcellular location">
    <subcellularLocation>
        <location evidence="1">Cell membrane</location>
        <topology evidence="1">Multi-pass membrane protein</topology>
    </subcellularLocation>
</comment>
<keyword evidence="3" id="KW-0813">Transport</keyword>
<dbReference type="Pfam" id="PF01544">
    <property type="entry name" value="CorA"/>
    <property type="match status" value="1"/>
</dbReference>
<evidence type="ECO:0000256" key="5">
    <source>
        <dbReference type="ARBA" id="ARBA00022519"/>
    </source>
</evidence>
<evidence type="ECO:0000256" key="1">
    <source>
        <dbReference type="ARBA" id="ARBA00004651"/>
    </source>
</evidence>
<dbReference type="InterPro" id="IPR045863">
    <property type="entry name" value="CorA_TM1_TM2"/>
</dbReference>
<evidence type="ECO:0000256" key="10">
    <source>
        <dbReference type="ARBA" id="ARBA00023136"/>
    </source>
</evidence>
<dbReference type="GO" id="GO:0000287">
    <property type="term" value="F:magnesium ion binding"/>
    <property type="evidence" value="ECO:0007669"/>
    <property type="project" value="TreeGrafter"/>
</dbReference>
<reference evidence="13 14" key="1">
    <citation type="submission" date="2013-07" db="EMBL/GenBank/DDBJ databases">
        <title>Thioclava pacifica DSM 10166 Genome Sequencing.</title>
        <authorList>
            <person name="Lai Q."/>
            <person name="Shao Z."/>
        </authorList>
    </citation>
    <scope>NUCLEOTIDE SEQUENCE [LARGE SCALE GENOMIC DNA]</scope>
    <source>
        <strain evidence="13 14">DSM 10166</strain>
    </source>
</reference>
<dbReference type="Gene3D" id="1.20.58.340">
    <property type="entry name" value="Magnesium transport protein CorA, transmembrane region"/>
    <property type="match status" value="2"/>
</dbReference>
<dbReference type="EMBL" id="AUND01000013">
    <property type="protein sequence ID" value="KEO53531.1"/>
    <property type="molecule type" value="Genomic_DNA"/>
</dbReference>
<organism evidence="13 14">
    <name type="scientific">Thioclava pacifica DSM 10166</name>
    <dbReference type="NCBI Taxonomy" id="1353537"/>
    <lineage>
        <taxon>Bacteria</taxon>
        <taxon>Pseudomonadati</taxon>
        <taxon>Pseudomonadota</taxon>
        <taxon>Alphaproteobacteria</taxon>
        <taxon>Rhodobacterales</taxon>
        <taxon>Paracoccaceae</taxon>
        <taxon>Thioclava</taxon>
    </lineage>
</organism>
<dbReference type="OrthoDB" id="9803484at2"/>
<dbReference type="SUPFAM" id="SSF144083">
    <property type="entry name" value="Magnesium transport protein CorA, transmembrane region"/>
    <property type="match status" value="1"/>
</dbReference>
<dbReference type="PANTHER" id="PTHR46494">
    <property type="entry name" value="CORA FAMILY METAL ION TRANSPORTER (EUROFUNG)"/>
    <property type="match status" value="1"/>
</dbReference>
<dbReference type="CDD" id="cd12833">
    <property type="entry name" value="ZntB-like_1"/>
    <property type="match status" value="1"/>
</dbReference>
<dbReference type="GO" id="GO:0015095">
    <property type="term" value="F:magnesium ion transmembrane transporter activity"/>
    <property type="evidence" value="ECO:0007669"/>
    <property type="project" value="TreeGrafter"/>
</dbReference>
<dbReference type="InterPro" id="IPR002523">
    <property type="entry name" value="MgTranspt_CorA/ZnTranspt_ZntB"/>
</dbReference>
<evidence type="ECO:0000256" key="6">
    <source>
        <dbReference type="ARBA" id="ARBA00022692"/>
    </source>
</evidence>
<dbReference type="eggNOG" id="COG0598">
    <property type="taxonomic scope" value="Bacteria"/>
</dbReference>
<dbReference type="STRING" id="1353537.TP2_17600"/>
<evidence type="ECO:0008006" key="15">
    <source>
        <dbReference type="Google" id="ProtNLM"/>
    </source>
</evidence>
<dbReference type="SUPFAM" id="SSF143865">
    <property type="entry name" value="CorA soluble domain-like"/>
    <property type="match status" value="1"/>
</dbReference>
<dbReference type="InterPro" id="IPR045861">
    <property type="entry name" value="CorA_cytoplasmic_dom"/>
</dbReference>
<dbReference type="GO" id="GO:0005886">
    <property type="term" value="C:plasma membrane"/>
    <property type="evidence" value="ECO:0007669"/>
    <property type="project" value="UniProtKB-SubCell"/>
</dbReference>
<keyword evidence="4" id="KW-1003">Cell membrane</keyword>
<keyword evidence="14" id="KW-1185">Reference proteome</keyword>
<feature type="transmembrane region" description="Helical" evidence="12">
    <location>
        <begin position="298"/>
        <end position="322"/>
    </location>
</feature>
<evidence type="ECO:0000256" key="3">
    <source>
        <dbReference type="ARBA" id="ARBA00022448"/>
    </source>
</evidence>
<gene>
    <name evidence="13" type="ORF">TP2_17600</name>
</gene>
<keyword evidence="7" id="KW-0862">Zinc</keyword>
<comment type="similarity">
    <text evidence="2">Belongs to the CorA metal ion transporter (MIT) (TC 1.A.35) family.</text>
</comment>
<keyword evidence="11" id="KW-0175">Coiled coil</keyword>
<comment type="caution">
    <text evidence="13">The sequence shown here is derived from an EMBL/GenBank/DDBJ whole genome shotgun (WGS) entry which is preliminary data.</text>
</comment>
<evidence type="ECO:0000313" key="13">
    <source>
        <dbReference type="EMBL" id="KEO53531.1"/>
    </source>
</evidence>
<evidence type="ECO:0000313" key="14">
    <source>
        <dbReference type="Proteomes" id="UP000027432"/>
    </source>
</evidence>
<evidence type="ECO:0000256" key="4">
    <source>
        <dbReference type="ARBA" id="ARBA00022475"/>
    </source>
</evidence>
<dbReference type="GO" id="GO:0050897">
    <property type="term" value="F:cobalt ion binding"/>
    <property type="evidence" value="ECO:0007669"/>
    <property type="project" value="TreeGrafter"/>
</dbReference>
<dbReference type="PANTHER" id="PTHR46494:SF3">
    <property type="entry name" value="ZINC TRANSPORT PROTEIN ZNTB"/>
    <property type="match status" value="1"/>
</dbReference>
<keyword evidence="6 12" id="KW-0812">Transmembrane</keyword>
<keyword evidence="10 12" id="KW-0472">Membrane</keyword>
<sequence>MTQSPILFSHVLNGAPDPDGPTDVVAALRDERLAWAHIDGTHPQAQTWIREELDYLDPQAVEALLDVDTRPRSSVVGEGILVILRAINFNEGEDPEDMVSLRMYLDTRRILTISRKRVRAIERMNQVLHDGGGPSDPGTFLVRLTEDIVLNIGNFQRELDELAETLEDQVYAGQADHMRQDVLELRLKVIAARRYLTPQRDALLRVSQAQSPVIDEVTRREIEEETLKMTRIAEDMDELRDQAQVLREELSSQLSDRVNRNTFVLSVVSAIFLPLGFLTGLFGVNLGGMPGLNSATAFTYLVITCVLIVVGQLTVMGLLRLINRRRRS</sequence>
<keyword evidence="8 12" id="KW-1133">Transmembrane helix</keyword>
<keyword evidence="9" id="KW-0406">Ion transport</keyword>
<name>A0A074J7P2_9RHOB</name>
<evidence type="ECO:0000256" key="9">
    <source>
        <dbReference type="ARBA" id="ARBA00023065"/>
    </source>
</evidence>
<dbReference type="Gene3D" id="3.30.460.20">
    <property type="entry name" value="CorA soluble domain-like"/>
    <property type="match status" value="1"/>
</dbReference>
<protein>
    <recommendedName>
        <fullName evidence="15">Magnesium transporter CorA</fullName>
    </recommendedName>
</protein>
<evidence type="ECO:0000256" key="12">
    <source>
        <dbReference type="SAM" id="Phobius"/>
    </source>
</evidence>
<dbReference type="AlphaFoldDB" id="A0A074J7P2"/>
<evidence type="ECO:0000256" key="7">
    <source>
        <dbReference type="ARBA" id="ARBA00022833"/>
    </source>
</evidence>